<keyword evidence="8 10" id="KW-1133">Transmembrane helix</keyword>
<dbReference type="InterPro" id="IPR011527">
    <property type="entry name" value="ABC1_TM_dom"/>
</dbReference>
<dbReference type="GO" id="GO:0012505">
    <property type="term" value="C:endomembrane system"/>
    <property type="evidence" value="ECO:0007669"/>
    <property type="project" value="UniProtKB-SubCell"/>
</dbReference>
<dbReference type="PROSITE" id="PS50893">
    <property type="entry name" value="ABC_TRANSPORTER_2"/>
    <property type="match status" value="1"/>
</dbReference>
<evidence type="ECO:0000259" key="11">
    <source>
        <dbReference type="PROSITE" id="PS50893"/>
    </source>
</evidence>
<dbReference type="InterPro" id="IPR027417">
    <property type="entry name" value="P-loop_NTPase"/>
</dbReference>
<dbReference type="Gene3D" id="1.20.1560.10">
    <property type="entry name" value="ABC transporter type 1, transmembrane domain"/>
    <property type="match status" value="1"/>
</dbReference>
<evidence type="ECO:0000256" key="1">
    <source>
        <dbReference type="ARBA" id="ARBA00004127"/>
    </source>
</evidence>
<feature type="domain" description="ABC transmembrane type-1" evidence="12">
    <location>
        <begin position="1"/>
        <end position="196"/>
    </location>
</feature>
<evidence type="ECO:0000256" key="6">
    <source>
        <dbReference type="ARBA" id="ARBA00022741"/>
    </source>
</evidence>
<organism evidence="13 14">
    <name type="scientific">Entomortierella chlamydospora</name>
    <dbReference type="NCBI Taxonomy" id="101097"/>
    <lineage>
        <taxon>Eukaryota</taxon>
        <taxon>Fungi</taxon>
        <taxon>Fungi incertae sedis</taxon>
        <taxon>Mucoromycota</taxon>
        <taxon>Mortierellomycotina</taxon>
        <taxon>Mortierellomycetes</taxon>
        <taxon>Mortierellales</taxon>
        <taxon>Mortierellaceae</taxon>
        <taxon>Entomortierella</taxon>
    </lineage>
</organism>
<dbReference type="PANTHER" id="PTHR24223">
    <property type="entry name" value="ATP-BINDING CASSETTE SUB-FAMILY C"/>
    <property type="match status" value="1"/>
</dbReference>
<dbReference type="InterPro" id="IPR044726">
    <property type="entry name" value="ABCC_6TM_D2"/>
</dbReference>
<evidence type="ECO:0000313" key="13">
    <source>
        <dbReference type="EMBL" id="KAG0007735.1"/>
    </source>
</evidence>
<proteinExistence type="inferred from homology"/>
<sequence length="472" mass="52402">MSFFDVTSSGKIINRFAHDFSTIDMQLPFALVVIFLNSMTNIMQIGFCVAATPYFLILIVPLFGCYYYLSAYYLLSSREIKRLDSAARSPMYAHFGETLNGLVTIRGFDDMNRFSMQATLLLDQSQQVLYLTNTTQLWLGVMLQLLNSIITTFVALMAVLQRNSASAGLFAILLNQISGFMNEIETLMTSICNLETTIVSVEHVKEYSELVPEAPYEIPDSKMGKSWPKHGQIEFQNYSTRYREGLEPVLSSVNLSICAGEHIGIVGRTGAGKSSVNMALFRIIEATDGKILIDGVDTSTLGLQELRSCLTIIPQDPFLFEATIRANLDPFDQHQDADIWAALDAASLKQYVSSLPNGLHQQVNNGGENMSLGQRQLVNLARAMLNKNTKVLCLDEATAAIDIETDNAIQRALRKSFTGCTVLTIAHRINTILDSDRILVLERGEVAEFDKPAVLLANQNSIFYSLVNSHDD</sequence>
<dbReference type="FunFam" id="3.40.50.300:FF:000074">
    <property type="entry name" value="Multidrug resistance-associated protein 5 isoform 1"/>
    <property type="match status" value="1"/>
</dbReference>
<dbReference type="InterPro" id="IPR003593">
    <property type="entry name" value="AAA+_ATPase"/>
</dbReference>
<dbReference type="InterPro" id="IPR003439">
    <property type="entry name" value="ABC_transporter-like_ATP-bd"/>
</dbReference>
<dbReference type="Proteomes" id="UP000703661">
    <property type="component" value="Unassembled WGS sequence"/>
</dbReference>
<dbReference type="SMART" id="SM00382">
    <property type="entry name" value="AAA"/>
    <property type="match status" value="1"/>
</dbReference>
<evidence type="ECO:0000256" key="5">
    <source>
        <dbReference type="ARBA" id="ARBA00022737"/>
    </source>
</evidence>
<dbReference type="GO" id="GO:0005524">
    <property type="term" value="F:ATP binding"/>
    <property type="evidence" value="ECO:0007669"/>
    <property type="project" value="UniProtKB-KW"/>
</dbReference>
<dbReference type="SUPFAM" id="SSF90123">
    <property type="entry name" value="ABC transporter transmembrane region"/>
    <property type="match status" value="1"/>
</dbReference>
<evidence type="ECO:0000256" key="10">
    <source>
        <dbReference type="SAM" id="Phobius"/>
    </source>
</evidence>
<keyword evidence="14" id="KW-1185">Reference proteome</keyword>
<dbReference type="GO" id="GO:0016887">
    <property type="term" value="F:ATP hydrolysis activity"/>
    <property type="evidence" value="ECO:0007669"/>
    <property type="project" value="InterPro"/>
</dbReference>
<dbReference type="InterPro" id="IPR050173">
    <property type="entry name" value="ABC_transporter_C-like"/>
</dbReference>
<keyword evidence="4 10" id="KW-0812">Transmembrane</keyword>
<comment type="similarity">
    <text evidence="2">Belongs to the ABC transporter superfamily. ABCC family. Conjugate transporter (TC 3.A.1.208) subfamily.</text>
</comment>
<dbReference type="SUPFAM" id="SSF52540">
    <property type="entry name" value="P-loop containing nucleoside triphosphate hydrolases"/>
    <property type="match status" value="1"/>
</dbReference>
<comment type="subcellular location">
    <subcellularLocation>
        <location evidence="1">Endomembrane system</location>
        <topology evidence="1">Multi-pass membrane protein</topology>
    </subcellularLocation>
</comment>
<dbReference type="GO" id="GO:0140359">
    <property type="term" value="F:ABC-type transporter activity"/>
    <property type="evidence" value="ECO:0007669"/>
    <property type="project" value="InterPro"/>
</dbReference>
<evidence type="ECO:0000256" key="7">
    <source>
        <dbReference type="ARBA" id="ARBA00022840"/>
    </source>
</evidence>
<evidence type="ECO:0000313" key="14">
    <source>
        <dbReference type="Proteomes" id="UP000703661"/>
    </source>
</evidence>
<evidence type="ECO:0000259" key="12">
    <source>
        <dbReference type="PROSITE" id="PS50929"/>
    </source>
</evidence>
<evidence type="ECO:0000256" key="2">
    <source>
        <dbReference type="ARBA" id="ARBA00009726"/>
    </source>
</evidence>
<keyword evidence="7" id="KW-0067">ATP-binding</keyword>
<dbReference type="CDD" id="cd03244">
    <property type="entry name" value="ABCC_MRP_domain2"/>
    <property type="match status" value="1"/>
</dbReference>
<keyword evidence="6" id="KW-0547">Nucleotide-binding</keyword>
<dbReference type="InterPro" id="IPR036640">
    <property type="entry name" value="ABC1_TM_sf"/>
</dbReference>
<evidence type="ECO:0000256" key="4">
    <source>
        <dbReference type="ARBA" id="ARBA00022692"/>
    </source>
</evidence>
<dbReference type="AlphaFoldDB" id="A0A9P6SW57"/>
<dbReference type="Pfam" id="PF00005">
    <property type="entry name" value="ABC_tran"/>
    <property type="match status" value="1"/>
</dbReference>
<reference evidence="13" key="1">
    <citation type="journal article" date="2020" name="Fungal Divers.">
        <title>Resolving the Mortierellaceae phylogeny through synthesis of multi-gene phylogenetics and phylogenomics.</title>
        <authorList>
            <person name="Vandepol N."/>
            <person name="Liber J."/>
            <person name="Desiro A."/>
            <person name="Na H."/>
            <person name="Kennedy M."/>
            <person name="Barry K."/>
            <person name="Grigoriev I.V."/>
            <person name="Miller A.N."/>
            <person name="O'Donnell K."/>
            <person name="Stajich J.E."/>
            <person name="Bonito G."/>
        </authorList>
    </citation>
    <scope>NUCLEOTIDE SEQUENCE</scope>
    <source>
        <strain evidence="13">NRRL 2769</strain>
    </source>
</reference>
<gene>
    <name evidence="13" type="ORF">BGZ80_004304</name>
</gene>
<accession>A0A9P6SW57</accession>
<name>A0A9P6SW57_9FUNG</name>
<feature type="domain" description="ABC transporter" evidence="11">
    <location>
        <begin position="233"/>
        <end position="468"/>
    </location>
</feature>
<dbReference type="EMBL" id="JAAAID010002207">
    <property type="protein sequence ID" value="KAG0007735.1"/>
    <property type="molecule type" value="Genomic_DNA"/>
</dbReference>
<keyword evidence="3" id="KW-0813">Transport</keyword>
<evidence type="ECO:0000256" key="3">
    <source>
        <dbReference type="ARBA" id="ARBA00022448"/>
    </source>
</evidence>
<dbReference type="GO" id="GO:0016020">
    <property type="term" value="C:membrane"/>
    <property type="evidence" value="ECO:0007669"/>
    <property type="project" value="InterPro"/>
</dbReference>
<keyword evidence="9 10" id="KW-0472">Membrane</keyword>
<dbReference type="Pfam" id="PF00664">
    <property type="entry name" value="ABC_membrane"/>
    <property type="match status" value="1"/>
</dbReference>
<dbReference type="PROSITE" id="PS00211">
    <property type="entry name" value="ABC_TRANSPORTER_1"/>
    <property type="match status" value="1"/>
</dbReference>
<dbReference type="CDD" id="cd18580">
    <property type="entry name" value="ABC_6TM_ABCC_D2"/>
    <property type="match status" value="1"/>
</dbReference>
<feature type="transmembrane region" description="Helical" evidence="10">
    <location>
        <begin position="45"/>
        <end position="69"/>
    </location>
</feature>
<dbReference type="PROSITE" id="PS50929">
    <property type="entry name" value="ABC_TM1F"/>
    <property type="match status" value="1"/>
</dbReference>
<feature type="transmembrane region" description="Helical" evidence="10">
    <location>
        <begin position="20"/>
        <end position="38"/>
    </location>
</feature>
<evidence type="ECO:0000256" key="8">
    <source>
        <dbReference type="ARBA" id="ARBA00022989"/>
    </source>
</evidence>
<dbReference type="Gene3D" id="3.40.50.300">
    <property type="entry name" value="P-loop containing nucleotide triphosphate hydrolases"/>
    <property type="match status" value="1"/>
</dbReference>
<feature type="transmembrane region" description="Helical" evidence="10">
    <location>
        <begin position="137"/>
        <end position="160"/>
    </location>
</feature>
<dbReference type="InterPro" id="IPR017871">
    <property type="entry name" value="ABC_transporter-like_CS"/>
</dbReference>
<protein>
    <submittedName>
        <fullName evidence="13">Uncharacterized protein</fullName>
    </submittedName>
</protein>
<evidence type="ECO:0000256" key="9">
    <source>
        <dbReference type="ARBA" id="ARBA00023136"/>
    </source>
</evidence>
<comment type="caution">
    <text evidence="13">The sequence shown here is derived from an EMBL/GenBank/DDBJ whole genome shotgun (WGS) entry which is preliminary data.</text>
</comment>
<keyword evidence="5" id="KW-0677">Repeat</keyword>
<dbReference type="PANTHER" id="PTHR24223:SF399">
    <property type="entry name" value="ABC TRANSPORTER ATNG"/>
    <property type="match status" value="1"/>
</dbReference>